<dbReference type="SUPFAM" id="SSF53613">
    <property type="entry name" value="Ribokinase-like"/>
    <property type="match status" value="1"/>
</dbReference>
<dbReference type="Proteomes" id="UP000680038">
    <property type="component" value="Unassembled WGS sequence"/>
</dbReference>
<gene>
    <name evidence="4" type="primary">ydjH</name>
    <name evidence="4" type="ORF">DYBT9275_02545</name>
</gene>
<dbReference type="Pfam" id="PF00294">
    <property type="entry name" value="PfkB"/>
    <property type="match status" value="1"/>
</dbReference>
<accession>A0A916JCB2</accession>
<keyword evidence="1 4" id="KW-0808">Transferase</keyword>
<evidence type="ECO:0000256" key="1">
    <source>
        <dbReference type="ARBA" id="ARBA00022679"/>
    </source>
</evidence>
<evidence type="ECO:0000313" key="4">
    <source>
        <dbReference type="EMBL" id="CAG5000852.1"/>
    </source>
</evidence>
<protein>
    <submittedName>
        <fullName evidence="4">Sugar kinase YdjH</fullName>
        <ecNumber evidence="4">2.7.1.-</ecNumber>
    </submittedName>
</protein>
<dbReference type="PANTHER" id="PTHR10584:SF166">
    <property type="entry name" value="RIBOKINASE"/>
    <property type="match status" value="1"/>
</dbReference>
<sequence>MKDFDVSVIGELNIDFILNQIDSFPEIGKEILSRQMNVTLGSSSAIFASNLSSLDTKVAFIGKVGQDSFGELILATLKNKHVNTDAILRREDLKTGATVVLNFGEDRAMITHPGAMEDLAFTDIDWATVGRSRHLHLSSFFIQKGIRKDVPSIFKKAKEIGLTTSFDPQWDPGEEWQMDLEGILPYVDIFLPNKKELLHLTGHGSLQSAVRHIKSLANTIVVKLGNEGSALFTPDGEVFQPAFLNTDVVDAIGAGDSFNAGFIHKFVGGHPLPACQEFGNMIGAYSTTASGGTGAFSAGSNIHQNVKERFGYAEKQHD</sequence>
<dbReference type="InterPro" id="IPR011611">
    <property type="entry name" value="PfkB_dom"/>
</dbReference>
<dbReference type="InterPro" id="IPR029056">
    <property type="entry name" value="Ribokinase-like"/>
</dbReference>
<dbReference type="EMBL" id="CAJRAF010000002">
    <property type="protein sequence ID" value="CAG5000852.1"/>
    <property type="molecule type" value="Genomic_DNA"/>
</dbReference>
<comment type="caution">
    <text evidence="4">The sequence shown here is derived from an EMBL/GenBank/DDBJ whole genome shotgun (WGS) entry which is preliminary data.</text>
</comment>
<feature type="domain" description="Carbohydrate kinase PfkB" evidence="3">
    <location>
        <begin position="5"/>
        <end position="293"/>
    </location>
</feature>
<proteinExistence type="predicted"/>
<reference evidence="4" key="1">
    <citation type="submission" date="2021-04" db="EMBL/GenBank/DDBJ databases">
        <authorList>
            <person name="Rodrigo-Torres L."/>
            <person name="Arahal R. D."/>
            <person name="Lucena T."/>
        </authorList>
    </citation>
    <scope>NUCLEOTIDE SEQUENCE</scope>
    <source>
        <strain evidence="4">CECT 9275</strain>
    </source>
</reference>
<keyword evidence="2 4" id="KW-0418">Kinase</keyword>
<dbReference type="Gene3D" id="3.40.1190.20">
    <property type="match status" value="1"/>
</dbReference>
<dbReference type="PANTHER" id="PTHR10584">
    <property type="entry name" value="SUGAR KINASE"/>
    <property type="match status" value="1"/>
</dbReference>
<evidence type="ECO:0000313" key="5">
    <source>
        <dbReference type="Proteomes" id="UP000680038"/>
    </source>
</evidence>
<dbReference type="GO" id="GO:0016301">
    <property type="term" value="F:kinase activity"/>
    <property type="evidence" value="ECO:0007669"/>
    <property type="project" value="UniProtKB-KW"/>
</dbReference>
<keyword evidence="5" id="KW-1185">Reference proteome</keyword>
<dbReference type="RefSeq" id="WP_215239174.1">
    <property type="nucleotide sequence ID" value="NZ_CAJRAF010000002.1"/>
</dbReference>
<name>A0A916JCB2_9BACT</name>
<evidence type="ECO:0000256" key="2">
    <source>
        <dbReference type="ARBA" id="ARBA00022777"/>
    </source>
</evidence>
<dbReference type="CDD" id="cd01166">
    <property type="entry name" value="KdgK"/>
    <property type="match status" value="1"/>
</dbReference>
<organism evidence="4 5">
    <name type="scientific">Dyadobacter helix</name>
    <dbReference type="NCBI Taxonomy" id="2822344"/>
    <lineage>
        <taxon>Bacteria</taxon>
        <taxon>Pseudomonadati</taxon>
        <taxon>Bacteroidota</taxon>
        <taxon>Cytophagia</taxon>
        <taxon>Cytophagales</taxon>
        <taxon>Spirosomataceae</taxon>
        <taxon>Dyadobacter</taxon>
    </lineage>
</organism>
<dbReference type="AlphaFoldDB" id="A0A916JCB2"/>
<dbReference type="EC" id="2.7.1.-" evidence="4"/>
<evidence type="ECO:0000259" key="3">
    <source>
        <dbReference type="Pfam" id="PF00294"/>
    </source>
</evidence>